<dbReference type="InterPro" id="IPR006894">
    <property type="entry name" value="HupH_Hydgase_express_prot_C"/>
</dbReference>
<feature type="region of interest" description="Disordered" evidence="2">
    <location>
        <begin position="1"/>
        <end position="24"/>
    </location>
</feature>
<gene>
    <name evidence="4" type="ORF">ACFSM0_06670</name>
</gene>
<evidence type="ECO:0000256" key="2">
    <source>
        <dbReference type="SAM" id="MobiDB-lite"/>
    </source>
</evidence>
<reference evidence="5" key="1">
    <citation type="journal article" date="2019" name="Int. J. Syst. Evol. Microbiol.">
        <title>The Global Catalogue of Microorganisms (GCM) 10K type strain sequencing project: providing services to taxonomists for standard genome sequencing and annotation.</title>
        <authorList>
            <consortium name="The Broad Institute Genomics Platform"/>
            <consortium name="The Broad Institute Genome Sequencing Center for Infectious Disease"/>
            <person name="Wu L."/>
            <person name="Ma J."/>
        </authorList>
    </citation>
    <scope>NUCLEOTIDE SEQUENCE [LARGE SCALE GENOMIC DNA]</scope>
    <source>
        <strain evidence="5">CCUG 55131</strain>
    </source>
</reference>
<dbReference type="RefSeq" id="WP_377388541.1">
    <property type="nucleotide sequence ID" value="NZ_JBHUIX010000005.1"/>
</dbReference>
<dbReference type="Pfam" id="PF04809">
    <property type="entry name" value="HupH_C"/>
    <property type="match status" value="2"/>
</dbReference>
<dbReference type="InterPro" id="IPR038527">
    <property type="entry name" value="HupH_C_sf"/>
</dbReference>
<comment type="similarity">
    <text evidence="1">Belongs to the HupH/HyaF family.</text>
</comment>
<dbReference type="Proteomes" id="UP001597413">
    <property type="component" value="Unassembled WGS sequence"/>
</dbReference>
<feature type="domain" description="HupH hydrogenase expression protein C-terminal" evidence="3">
    <location>
        <begin position="53"/>
        <end position="140"/>
    </location>
</feature>
<evidence type="ECO:0000259" key="3">
    <source>
        <dbReference type="Pfam" id="PF04809"/>
    </source>
</evidence>
<evidence type="ECO:0000313" key="4">
    <source>
        <dbReference type="EMBL" id="MFD2173765.1"/>
    </source>
</evidence>
<feature type="domain" description="HupH hydrogenase expression protein C-terminal" evidence="3">
    <location>
        <begin position="159"/>
        <end position="275"/>
    </location>
</feature>
<proteinExistence type="inferred from homology"/>
<dbReference type="EMBL" id="JBHUIX010000005">
    <property type="protein sequence ID" value="MFD2173765.1"/>
    <property type="molecule type" value="Genomic_DNA"/>
</dbReference>
<organism evidence="4 5">
    <name type="scientific">Rhodobacter lacus</name>
    <dbReference type="NCBI Taxonomy" id="1641972"/>
    <lineage>
        <taxon>Bacteria</taxon>
        <taxon>Pseudomonadati</taxon>
        <taxon>Pseudomonadota</taxon>
        <taxon>Alphaproteobacteria</taxon>
        <taxon>Rhodobacterales</taxon>
        <taxon>Rhodobacter group</taxon>
        <taxon>Rhodobacter</taxon>
    </lineage>
</organism>
<accession>A0ABW5A871</accession>
<dbReference type="Gene3D" id="3.30.1370.140">
    <property type="entry name" value="HupH hydrogenase expression protein, C-terminal domain"/>
    <property type="match status" value="2"/>
</dbReference>
<keyword evidence="5" id="KW-1185">Reference proteome</keyword>
<evidence type="ECO:0000313" key="5">
    <source>
        <dbReference type="Proteomes" id="UP001597413"/>
    </source>
</evidence>
<evidence type="ECO:0000256" key="1">
    <source>
        <dbReference type="ARBA" id="ARBA00010832"/>
    </source>
</evidence>
<protein>
    <submittedName>
        <fullName evidence="4">Hydrogenase expression/formation protein</fullName>
    </submittedName>
</protein>
<comment type="caution">
    <text evidence="4">The sequence shown here is derived from an EMBL/GenBank/DDBJ whole genome shotgun (WGS) entry which is preliminary data.</text>
</comment>
<sequence length="276" mass="29054">MVSNFHLPPVGFGPGSQPDEEGEELGYMQLPSGMRTYESHLPEVDDSTLVAPALALMARVAEAAAECAASGRASFDLSGLDAQNRALIAETMGTGEVAMKIRGIPALMVQESVFAGVWCVAGAGVDQIEVAPVPAAAISRAFEPFRRAAGAGLAVGQGVVNAPALLAELLDKSAAYEGGLAHVINLTLLPHTEEDLAWLGEALGEGAVTVLSRGYGNCRITATATPHVWRVQFFNSTDALILDTFEVTTMPEVVLAAREDLEDSAERLREVLEAIR</sequence>
<name>A0ABW5A871_9RHOB</name>